<gene>
    <name evidence="9" type="ORF">EI693_12195</name>
</gene>
<evidence type="ECO:0000256" key="1">
    <source>
        <dbReference type="ARBA" id="ARBA00000900"/>
    </source>
</evidence>
<evidence type="ECO:0000256" key="4">
    <source>
        <dbReference type="ARBA" id="ARBA00022737"/>
    </source>
</evidence>
<feature type="active site" description="Glycyl thioester intermediate" evidence="6">
    <location>
        <position position="1463"/>
    </location>
</feature>
<feature type="domain" description="NEL" evidence="8">
    <location>
        <begin position="1375"/>
        <end position="1735"/>
    </location>
</feature>
<feature type="compositionally biased region" description="Pro residues" evidence="7">
    <location>
        <begin position="17"/>
        <end position="38"/>
    </location>
</feature>
<keyword evidence="6" id="KW-0832">Ubl conjugation</keyword>
<protein>
    <recommendedName>
        <fullName evidence="2">RING-type E3 ubiquitin transferase</fullName>
        <ecNumber evidence="2">2.3.2.27</ecNumber>
    </recommendedName>
</protein>
<dbReference type="InterPro" id="IPR032675">
    <property type="entry name" value="LRR_dom_sf"/>
</dbReference>
<comment type="similarity">
    <text evidence="6">Belongs to the LRR-containing bacterial E3 ligase family.</text>
</comment>
<dbReference type="InterPro" id="IPR050216">
    <property type="entry name" value="LRR_domain-containing"/>
</dbReference>
<dbReference type="PROSITE" id="PS52053">
    <property type="entry name" value="NEL"/>
    <property type="match status" value="1"/>
</dbReference>
<dbReference type="EMBL" id="CP034337">
    <property type="protein sequence ID" value="AZL73801.1"/>
    <property type="molecule type" value="Genomic_DNA"/>
</dbReference>
<comment type="PTM">
    <text evidence="6">Ubiquitinated in the presence of host E1 ubiquitin-activating enzyme, E2 ubiquitin-conjugating enzyme and ubiquitin.</text>
</comment>
<evidence type="ECO:0000256" key="7">
    <source>
        <dbReference type="SAM" id="MobiDB-lite"/>
    </source>
</evidence>
<dbReference type="Pfam" id="PF14496">
    <property type="entry name" value="NEL"/>
    <property type="match status" value="1"/>
</dbReference>
<keyword evidence="4" id="KW-0677">Repeat</keyword>
<comment type="catalytic activity">
    <reaction evidence="1">
        <text>S-ubiquitinyl-[E2 ubiquitin-conjugating enzyme]-L-cysteine + [acceptor protein]-L-lysine = [E2 ubiquitin-conjugating enzyme]-L-cysteine + N(6)-ubiquitinyl-[acceptor protein]-L-lysine.</text>
        <dbReference type="EC" id="2.3.2.27"/>
    </reaction>
</comment>
<proteinExistence type="inferred from homology"/>
<dbReference type="RefSeq" id="WP_125463915.1">
    <property type="nucleotide sequence ID" value="NZ_CP034337.1"/>
</dbReference>
<organism evidence="9 10">
    <name type="scientific">Pseudomonas oryziphila</name>
    <dbReference type="NCBI Taxonomy" id="2894079"/>
    <lineage>
        <taxon>Bacteria</taxon>
        <taxon>Pseudomonadati</taxon>
        <taxon>Pseudomonadota</taxon>
        <taxon>Gammaproteobacteria</taxon>
        <taxon>Pseudomonadales</taxon>
        <taxon>Pseudomonadaceae</taxon>
        <taxon>Pseudomonas</taxon>
    </lineage>
</organism>
<dbReference type="PANTHER" id="PTHR48051:SF1">
    <property type="entry name" value="RAS SUPPRESSOR PROTEIN 1"/>
    <property type="match status" value="1"/>
</dbReference>
<dbReference type="InterPro" id="IPR029487">
    <property type="entry name" value="NEL_dom"/>
</dbReference>
<keyword evidence="6" id="KW-0808">Transferase</keyword>
<evidence type="ECO:0000313" key="9">
    <source>
        <dbReference type="EMBL" id="AZL73801.1"/>
    </source>
</evidence>
<keyword evidence="6" id="KW-0964">Secreted</keyword>
<dbReference type="Pfam" id="PF20178">
    <property type="entry name" value="ToxA_N"/>
    <property type="match status" value="1"/>
</dbReference>
<keyword evidence="6" id="KW-0833">Ubl conjugation pathway</keyword>
<keyword evidence="10" id="KW-1185">Reference proteome</keyword>
<evidence type="ECO:0000256" key="3">
    <source>
        <dbReference type="ARBA" id="ARBA00022614"/>
    </source>
</evidence>
<feature type="region of interest" description="Disordered" evidence="7">
    <location>
        <begin position="1"/>
        <end position="40"/>
    </location>
</feature>
<keyword evidence="3" id="KW-0433">Leucine-rich repeat</keyword>
<evidence type="ECO:0000259" key="8">
    <source>
        <dbReference type="PROSITE" id="PS52053"/>
    </source>
</evidence>
<accession>A0ABM7CQQ7</accession>
<dbReference type="PROSITE" id="PS51450">
    <property type="entry name" value="LRR"/>
    <property type="match status" value="1"/>
</dbReference>
<name>A0ABM7CQQ7_9PSED</name>
<keyword evidence="5" id="KW-0843">Virulence</keyword>
<dbReference type="PANTHER" id="PTHR48051">
    <property type="match status" value="1"/>
</dbReference>
<dbReference type="EC" id="2.3.2.27" evidence="2"/>
<dbReference type="InterPro" id="IPR001611">
    <property type="entry name" value="Leu-rich_rpt"/>
</dbReference>
<evidence type="ECO:0000256" key="6">
    <source>
        <dbReference type="PROSITE-ProRule" id="PRU01398"/>
    </source>
</evidence>
<evidence type="ECO:0000256" key="2">
    <source>
        <dbReference type="ARBA" id="ARBA00012483"/>
    </source>
</evidence>
<reference evidence="9 10" key="1">
    <citation type="submission" date="2018-12" db="EMBL/GenBank/DDBJ databases">
        <authorList>
            <person name="Li S."/>
            <person name="Yang R."/>
            <person name="Chen G."/>
            <person name="Zou L."/>
            <person name="Zhang C."/>
            <person name="Chen Y."/>
            <person name="Liu Z."/>
            <person name="Li Y."/>
            <person name="Yan Y."/>
            <person name="Huang M."/>
            <person name="Chen T."/>
        </authorList>
    </citation>
    <scope>NUCLEOTIDE SEQUENCE [LARGE SCALE GENOMIC DNA]</scope>
    <source>
        <strain evidence="9 10">2014</strain>
    </source>
</reference>
<evidence type="ECO:0000256" key="5">
    <source>
        <dbReference type="ARBA" id="ARBA00023026"/>
    </source>
</evidence>
<sequence length="1735" mass="194084">MILGIGGRPHHFAPWQGPGPCPGPDPPAPQGAPRPPSRTPKLRIGLLTTVTCAPTTVSARQRHTDRMNYVPPDLQPCGVGWNPQKTSGMNMETPATPYHQQQILNGIPDWTRQLHPKHINRLMRHAHNEHIQENGQPTPWFSTASADHQLQLREAIRQRTVSRKRLAQALSELQTLPQFCEPLLKNALHINVPLTEAQYCHQPFEMVRTGDLENVPGLEELGLPGGAYQPQWIAEPVGTPVTRSLLEAAMHNFEGMSEVGPFSTLQVSPRDPASVPGLSVTSFVTRCRKLDLGKRYQTHLESVFEGTRKGQVRAAWVNAHRAELTVQALIALIRNRVTQLGYEALRYFCTEGATPRYGRHPITVRSLKVLGMQVNDAMLLGPATSTEQDVIAYLPFDDDCPLQEFTSLEKLTNHLIDRLRSKDYRQRFLEHIRQGDRPKMSLELDKALLKTAVVVSPPPGRLPTGIRPVNPPDLGIRERQITAPYWDNLYDAHVLALKDNARAIAVPTADANAKARQALLDSWEELGMNVLNVAALFVPGLDVVMLGVFAVQLMGNIFHAFEAWQEGDYAEAVAQVESLALTAASAVVIGTAAKLIKSSGFVDWLERITIEGKEQLWHPQLTAYRSQVAIPAELKPNDQGLYKLDDQDFVRLDGETFEVQKNTNGRWELLHPQDPTAYRPALHGNGKGAWRLAHERVTDWPTPKLLRRLGPSTDLLSDTDLLAVLDCTGLDRGTLESVLADGEPLPTLLEDALLRLSKDFEADDIIARTRDGRPLAAYKSFAASALSSLPGWPEDVLIKVYDGPEPWGNATRYGRDRLGDREIPLTRSDLDRGDLARIVLDHFDEASLARLLPEGTTAGQRQQALQDLLADHLLAQRQHLFDSLYLGQRSPLSPAAQVLGKQFPTLPQNTLEDIVGATRSTERARLLADRVPLRVAEQARGLQARVRMDRALLGLHRPTLENADSRLIRKSLLTQHPEWTAKQVLKAALADRPGMSRLLGQQAIRANFRPPMRLSDGRLGYPLSPWGSGSKLKSELKGLFPALNDRQMGELLATLRSRGDVPSQIKAMTQEITTLRTQLAQWVEQTAESGQRETQQIASELIRCWHRLGGDTLELANLDASIIELPSISARFDHITTFSLDNVNLVNIPQDLLQSFPSLERLHIRSSPQLHASSLFEALQHAPKLRELHVEGCLLLELPDSAHQVLPKLTELEALSLRRNELTLSVVDLQALARLPKLSKLDLYRNDITLDVTRASLFADIRRLRELNLGGNPLRLSPDLSRMISLQTLNLELCELSAWPNGLNNLMENEIGALRQVNLSNNRIATVPDPDALLRTHFMRNLRFHLDGQQLLLNYNPLNTRLRGRLTRAGVAAEADLEQADAQQVNWRETASAQEQETWDNLFDDDQYPDLRLAIELVGMSRAAQENTSALAEQIWQLLARAAADTQLRERLNEVAGTFPVTCGDAGADVFGTLQIEVMAYDRADGQPNATPKLFDFFRSLYRRDQVNELAMDICNARVNRRIALLEQRDWEAQPAAERGKAPTLPALYRSDTITDTMLQDERGLGLDLIEIRLALRSELAKELDFPELQPQMLYRDIAKIDGPLSIRVEETVRERDADLQGRRQAVSRHSSWRRLLRAQYQARFDRLRERWDAGLDYLESCLGNSDPQGTLEQPVVEALTSALGESPLNAQEQPRRLTINEGQYVTGMQRMALGLENDEDGLYLDLTTPLDKGN</sequence>
<dbReference type="Gene3D" id="3.80.10.10">
    <property type="entry name" value="Ribonuclease Inhibitor"/>
    <property type="match status" value="2"/>
</dbReference>
<dbReference type="Gene3D" id="1.20.58.360">
    <property type="entry name" value="Shigella T3SS effector IpaH defines"/>
    <property type="match status" value="1"/>
</dbReference>
<dbReference type="SUPFAM" id="SSF52058">
    <property type="entry name" value="L domain-like"/>
    <property type="match status" value="1"/>
</dbReference>
<dbReference type="InterPro" id="IPR046673">
    <property type="entry name" value="ToxA_N"/>
</dbReference>
<keyword evidence="6" id="KW-1035">Host cytoplasm</keyword>
<dbReference type="Proteomes" id="UP000272622">
    <property type="component" value="Chromosome"/>
</dbReference>
<evidence type="ECO:0000313" key="10">
    <source>
        <dbReference type="Proteomes" id="UP000272622"/>
    </source>
</evidence>